<dbReference type="Pfam" id="PF00858">
    <property type="entry name" value="ASC"/>
    <property type="match status" value="1"/>
</dbReference>
<comment type="similarity">
    <text evidence="2 12">Belongs to the amiloride-sensitive sodium channel (TC 1.A.6) family.</text>
</comment>
<evidence type="ECO:0000313" key="15">
    <source>
        <dbReference type="Proteomes" id="UP000494040"/>
    </source>
</evidence>
<evidence type="ECO:0000313" key="14">
    <source>
        <dbReference type="EnsemblMetazoa" id="XP_024081637.1"/>
    </source>
</evidence>
<keyword evidence="3 12" id="KW-0813">Transport</keyword>
<reference evidence="14" key="1">
    <citation type="submission" date="2022-01" db="UniProtKB">
        <authorList>
            <consortium name="EnsemblMetazoa"/>
        </authorList>
    </citation>
    <scope>IDENTIFICATION</scope>
</reference>
<dbReference type="Proteomes" id="UP000494040">
    <property type="component" value="Unassembled WGS sequence"/>
</dbReference>
<evidence type="ECO:0000256" key="7">
    <source>
        <dbReference type="ARBA" id="ARBA00023053"/>
    </source>
</evidence>
<evidence type="ECO:0000256" key="11">
    <source>
        <dbReference type="ARBA" id="ARBA00023303"/>
    </source>
</evidence>
<dbReference type="AlphaFoldDB" id="A0A8I6SEM9"/>
<evidence type="ECO:0000256" key="2">
    <source>
        <dbReference type="ARBA" id="ARBA00007193"/>
    </source>
</evidence>
<dbReference type="EnsemblMetazoa" id="XM_024225869.1">
    <property type="protein sequence ID" value="XP_024081637.1"/>
    <property type="gene ID" value="LOC112126565"/>
</dbReference>
<evidence type="ECO:0000256" key="6">
    <source>
        <dbReference type="ARBA" id="ARBA00022989"/>
    </source>
</evidence>
<dbReference type="GO" id="GO:0015280">
    <property type="term" value="F:ligand-gated sodium channel activity"/>
    <property type="evidence" value="ECO:0007669"/>
    <property type="project" value="TreeGrafter"/>
</dbReference>
<dbReference type="GeneID" id="112126565"/>
<organism evidence="14 15">
    <name type="scientific">Cimex lectularius</name>
    <name type="common">Bed bug</name>
    <name type="synonym">Acanthia lectularia</name>
    <dbReference type="NCBI Taxonomy" id="79782"/>
    <lineage>
        <taxon>Eukaryota</taxon>
        <taxon>Metazoa</taxon>
        <taxon>Ecdysozoa</taxon>
        <taxon>Arthropoda</taxon>
        <taxon>Hexapoda</taxon>
        <taxon>Insecta</taxon>
        <taxon>Pterygota</taxon>
        <taxon>Neoptera</taxon>
        <taxon>Paraneoptera</taxon>
        <taxon>Hemiptera</taxon>
        <taxon>Heteroptera</taxon>
        <taxon>Panheteroptera</taxon>
        <taxon>Cimicomorpha</taxon>
        <taxon>Cimicidae</taxon>
        <taxon>Cimex</taxon>
    </lineage>
</organism>
<comment type="subcellular location">
    <subcellularLocation>
        <location evidence="1">Membrane</location>
        <topology evidence="1">Multi-pass membrane protein</topology>
    </subcellularLocation>
</comment>
<dbReference type="PANTHER" id="PTHR11690:SF247">
    <property type="entry name" value="PICKPOCKET 23, ISOFORM C"/>
    <property type="match status" value="1"/>
</dbReference>
<evidence type="ECO:0000256" key="5">
    <source>
        <dbReference type="ARBA" id="ARBA00022692"/>
    </source>
</evidence>
<keyword evidence="11 12" id="KW-0407">Ion channel</keyword>
<dbReference type="GO" id="GO:0005886">
    <property type="term" value="C:plasma membrane"/>
    <property type="evidence" value="ECO:0007669"/>
    <property type="project" value="TreeGrafter"/>
</dbReference>
<protein>
    <recommendedName>
        <fullName evidence="16">Pickpocket</fullName>
    </recommendedName>
</protein>
<keyword evidence="6 13" id="KW-1133">Transmembrane helix</keyword>
<evidence type="ECO:0000256" key="9">
    <source>
        <dbReference type="ARBA" id="ARBA00023136"/>
    </source>
</evidence>
<dbReference type="PANTHER" id="PTHR11690">
    <property type="entry name" value="AMILORIDE-SENSITIVE SODIUM CHANNEL-RELATED"/>
    <property type="match status" value="1"/>
</dbReference>
<keyword evidence="9 13" id="KW-0472">Membrane</keyword>
<feature type="transmembrane region" description="Helical" evidence="13">
    <location>
        <begin position="493"/>
        <end position="515"/>
    </location>
</feature>
<dbReference type="OMA" id="CLPTCHE"/>
<evidence type="ECO:0000256" key="10">
    <source>
        <dbReference type="ARBA" id="ARBA00023201"/>
    </source>
</evidence>
<keyword evidence="4 12" id="KW-0894">Sodium channel</keyword>
<evidence type="ECO:0000256" key="13">
    <source>
        <dbReference type="SAM" id="Phobius"/>
    </source>
</evidence>
<proteinExistence type="inferred from homology"/>
<keyword evidence="8 12" id="KW-0406">Ion transport</keyword>
<evidence type="ECO:0008006" key="16">
    <source>
        <dbReference type="Google" id="ProtNLM"/>
    </source>
</evidence>
<dbReference type="Gene3D" id="2.60.470.10">
    <property type="entry name" value="Acid-sensing ion channels like domains"/>
    <property type="match status" value="1"/>
</dbReference>
<dbReference type="InterPro" id="IPR001873">
    <property type="entry name" value="ENaC"/>
</dbReference>
<dbReference type="RefSeq" id="XP_024081637.1">
    <property type="nucleotide sequence ID" value="XM_024225869.1"/>
</dbReference>
<sequence length="567" mass="65222">MIKANKFRKRRIADRSKVNRPIQDIPDYKLERCIALLKEYSQGSTLHGVQHIFRDSETTLHRVIWSSLFLLCFSGATYMTFNCWENYVNYPIAISVEDTHYPLADVLFPAVSICPTNKILISQAISYLSSRIQPEILNDTQIFDFLTSLILLQHPVYSQMAHYLQNSQALLPLLSNINISELMYKSMPSCEEIFITCYWQGIRKNCCKDLFFFQKSEEGFCYSFNSLTSQKFGDCSYLDLKKPGCKIRSSSSVGPTTGLEIFFKVLDPNKYKSIELSGGPKLKVEIHNPIEYPEAGIGSMMPIGKLNKMSVAVKPTIIMSTDGIRSLKQEDRGCIFKDEKTPLMALTYSQKSCLIECRVNFMIKMCQCVPYYFYRDETYPVCNSVQLYCILNISGKYIAVNFFFSFKESLRFYKPPNSVVEDFHPAESKNTLDCHHCLPTCNEVNYDAITELSKDQFAKRVQQGYIDVFYKSSGAVKYKRDITYDLIKLIVDMGAIGGLFLGGSLLSILEIIYWLSKSLISIRWSLKHDNIRQQDPKKIFNPALLLIDNQTFFNKKIIVTKLNTRRF</sequence>
<evidence type="ECO:0000256" key="4">
    <source>
        <dbReference type="ARBA" id="ARBA00022461"/>
    </source>
</evidence>
<accession>A0A8I6SEM9</accession>
<dbReference type="OrthoDB" id="5874059at2759"/>
<keyword evidence="7" id="KW-0915">Sodium</keyword>
<evidence type="ECO:0000256" key="1">
    <source>
        <dbReference type="ARBA" id="ARBA00004141"/>
    </source>
</evidence>
<keyword evidence="10 12" id="KW-0739">Sodium transport</keyword>
<dbReference type="PRINTS" id="PR01078">
    <property type="entry name" value="AMINACHANNEL"/>
</dbReference>
<evidence type="ECO:0000256" key="3">
    <source>
        <dbReference type="ARBA" id="ARBA00022448"/>
    </source>
</evidence>
<dbReference type="Gene3D" id="1.10.287.770">
    <property type="entry name" value="YojJ-like"/>
    <property type="match status" value="1"/>
</dbReference>
<evidence type="ECO:0000256" key="8">
    <source>
        <dbReference type="ARBA" id="ARBA00023065"/>
    </source>
</evidence>
<keyword evidence="5 12" id="KW-0812">Transmembrane</keyword>
<keyword evidence="15" id="KW-1185">Reference proteome</keyword>
<name>A0A8I6SEM9_CIMLE</name>
<evidence type="ECO:0000256" key="12">
    <source>
        <dbReference type="RuleBase" id="RU000679"/>
    </source>
</evidence>
<dbReference type="KEGG" id="clec:112126565"/>